<evidence type="ECO:0000256" key="1">
    <source>
        <dbReference type="SAM" id="Phobius"/>
    </source>
</evidence>
<keyword evidence="1" id="KW-0472">Membrane</keyword>
<proteinExistence type="predicted"/>
<reference evidence="2 3" key="1">
    <citation type="journal article" date="2015" name="Parasitol. Res.">
        <title>Viruses in close associations with free-living amoebae.</title>
        <authorList>
            <person name="Scheid P."/>
        </authorList>
    </citation>
    <scope>NUCLEOTIDE SEQUENCE [LARGE SCALE GENOMIC DNA]</scope>
    <source>
        <strain evidence="2">KlaHel</strain>
    </source>
</reference>
<dbReference type="GeneID" id="23462470"/>
<accession>A0A0B5IXN9</accession>
<organism evidence="2 3">
    <name type="scientific">Pandoravirus inopinatum</name>
    <dbReference type="NCBI Taxonomy" id="1605721"/>
    <lineage>
        <taxon>Viruses</taxon>
        <taxon>Pandoravirus</taxon>
    </lineage>
</organism>
<protein>
    <submittedName>
        <fullName evidence="2">Uncharacterized protein</fullName>
    </submittedName>
</protein>
<dbReference type="KEGG" id="vg:23462470"/>
<dbReference type="Proteomes" id="UP000202511">
    <property type="component" value="Segment"/>
</dbReference>
<evidence type="ECO:0000313" key="2">
    <source>
        <dbReference type="EMBL" id="AJF97553.1"/>
    </source>
</evidence>
<feature type="transmembrane region" description="Helical" evidence="1">
    <location>
        <begin position="95"/>
        <end position="113"/>
    </location>
</feature>
<dbReference type="RefSeq" id="YP_009119788.1">
    <property type="nucleotide sequence ID" value="NC_026440.1"/>
</dbReference>
<name>A0A0B5IXN9_9VIRU</name>
<sequence length="114" mass="12755">MRHIVDAIMVVAFDMGPRPFERSRWRCAVVVIAGTMVNTYCNLAVLLSVGALLYHDARKKRSFLRSPFYLKVGNDGAPPIWCEQKKKKDLAYPQICIGAFGITSTASMGPIFFL</sequence>
<keyword evidence="1" id="KW-1133">Transmembrane helix</keyword>
<keyword evidence="1" id="KW-0812">Transmembrane</keyword>
<dbReference type="EMBL" id="KP136319">
    <property type="protein sequence ID" value="AJF97553.1"/>
    <property type="molecule type" value="Genomic_DNA"/>
</dbReference>
<evidence type="ECO:0000313" key="3">
    <source>
        <dbReference type="Proteomes" id="UP000202511"/>
    </source>
</evidence>
<feature type="transmembrane region" description="Helical" evidence="1">
    <location>
        <begin position="28"/>
        <end position="54"/>
    </location>
</feature>